<keyword evidence="1" id="KW-0472">Membrane</keyword>
<keyword evidence="1" id="KW-1133">Transmembrane helix</keyword>
<evidence type="ECO:0000313" key="2">
    <source>
        <dbReference type="EMBL" id="OIR17482.1"/>
    </source>
</evidence>
<protein>
    <submittedName>
        <fullName evidence="2">Uncharacterized protein</fullName>
    </submittedName>
</protein>
<comment type="caution">
    <text evidence="2">The sequence shown here is derived from an EMBL/GenBank/DDBJ whole genome shotgun (WGS) entry which is preliminary data.</text>
</comment>
<dbReference type="AlphaFoldDB" id="A0A1J5T9C0"/>
<name>A0A1J5T9C0_9ARCH</name>
<evidence type="ECO:0000313" key="3">
    <source>
        <dbReference type="Proteomes" id="UP000183080"/>
    </source>
</evidence>
<accession>A0A1J5T9C0</accession>
<dbReference type="STRING" id="1888995.BD935_02200"/>
<dbReference type="EMBL" id="MIZA01000022">
    <property type="protein sequence ID" value="OIR17482.1"/>
    <property type="molecule type" value="Genomic_DNA"/>
</dbReference>
<proteinExistence type="predicted"/>
<dbReference type="Proteomes" id="UP000183080">
    <property type="component" value="Unassembled WGS sequence"/>
</dbReference>
<sequence>MDKEAKSMDIKAILNPKIWLVLTGLVHAVVGVLLELDMNNETQVVVSGFFLLTTFTMLYAAFFTEGEQQARLATVIAGPIWVWFVICAVQGYTLDYEGETFTFELSTSIPPLILWGMTALSGIVHGNFQELTK</sequence>
<evidence type="ECO:0000256" key="1">
    <source>
        <dbReference type="SAM" id="Phobius"/>
    </source>
</evidence>
<feature type="transmembrane region" description="Helical" evidence="1">
    <location>
        <begin position="12"/>
        <end position="33"/>
    </location>
</feature>
<feature type="transmembrane region" description="Helical" evidence="1">
    <location>
        <begin position="45"/>
        <end position="63"/>
    </location>
</feature>
<reference evidence="2 3" key="1">
    <citation type="submission" date="2016-08" db="EMBL/GenBank/DDBJ databases">
        <title>New Insights into Marine Group III Euryarchaeota, from dark to light.</title>
        <authorList>
            <person name="Haro-Moreno J.M."/>
            <person name="Rodriguez-Valera F."/>
            <person name="Lopez-Garcia P."/>
            <person name="Moreira D."/>
            <person name="Martin-Cuadrado A.B."/>
        </authorList>
    </citation>
    <scope>NUCLEOTIDE SEQUENCE [LARGE SCALE GENOMIC DNA]</scope>
    <source>
        <strain evidence="2">CG-Epi1</strain>
    </source>
</reference>
<gene>
    <name evidence="2" type="ORF">BD935_02200</name>
</gene>
<organism evidence="2 3">
    <name type="scientific">Marine Group III euryarchaeote CG-Epi1</name>
    <dbReference type="NCBI Taxonomy" id="1888995"/>
    <lineage>
        <taxon>Archaea</taxon>
        <taxon>Methanobacteriati</taxon>
        <taxon>Thermoplasmatota</taxon>
        <taxon>Thermoplasmata</taxon>
        <taxon>Candidatus Thermoprofundales</taxon>
    </lineage>
</organism>
<feature type="transmembrane region" description="Helical" evidence="1">
    <location>
        <begin position="70"/>
        <end position="92"/>
    </location>
</feature>
<keyword evidence="1" id="KW-0812">Transmembrane</keyword>
<feature type="transmembrane region" description="Helical" evidence="1">
    <location>
        <begin position="112"/>
        <end position="128"/>
    </location>
</feature>